<evidence type="ECO:0000259" key="1">
    <source>
        <dbReference type="Pfam" id="PF22294"/>
    </source>
</evidence>
<dbReference type="EMBL" id="FQUH01000017">
    <property type="protein sequence ID" value="SHF78719.1"/>
    <property type="molecule type" value="Genomic_DNA"/>
</dbReference>
<feature type="domain" description="DUF6966" evidence="1">
    <location>
        <begin position="17"/>
        <end position="65"/>
    </location>
</feature>
<dbReference type="Pfam" id="PF22294">
    <property type="entry name" value="DUF6966"/>
    <property type="match status" value="1"/>
</dbReference>
<protein>
    <recommendedName>
        <fullName evidence="1">DUF6966 domain-containing protein</fullName>
    </recommendedName>
</protein>
<evidence type="ECO:0000313" key="2">
    <source>
        <dbReference type="EMBL" id="SHF78719.1"/>
    </source>
</evidence>
<sequence>MKNISSIVSEMIELLETYGYFDWAKALKSNVSYMSDSPTEAKSRIVSMYGGMGSLNDIVLHQNGVPNLKDNLRFSELRSELYNICIK</sequence>
<keyword evidence="3" id="KW-1185">Reference proteome</keyword>
<gene>
    <name evidence="2" type="ORF">SAMN02745781_03154</name>
</gene>
<dbReference type="AlphaFoldDB" id="A0A1M5EHJ7"/>
<dbReference type="Proteomes" id="UP000184159">
    <property type="component" value="Unassembled WGS sequence"/>
</dbReference>
<dbReference type="InterPro" id="IPR054239">
    <property type="entry name" value="DUF6966"/>
</dbReference>
<dbReference type="RefSeq" id="WP_072961413.1">
    <property type="nucleotide sequence ID" value="NZ_FQUH01000017.1"/>
</dbReference>
<reference evidence="3" key="1">
    <citation type="submission" date="2016-11" db="EMBL/GenBank/DDBJ databases">
        <authorList>
            <person name="Varghese N."/>
            <person name="Submissions S."/>
        </authorList>
    </citation>
    <scope>NUCLEOTIDE SEQUENCE [LARGE SCALE GENOMIC DNA]</scope>
    <source>
        <strain evidence="3">DSM 21264</strain>
    </source>
</reference>
<evidence type="ECO:0000313" key="3">
    <source>
        <dbReference type="Proteomes" id="UP000184159"/>
    </source>
</evidence>
<organism evidence="2 3">
    <name type="scientific">Vibrio gazogenes DSM 21264 = NBRC 103151</name>
    <dbReference type="NCBI Taxonomy" id="1123492"/>
    <lineage>
        <taxon>Bacteria</taxon>
        <taxon>Pseudomonadati</taxon>
        <taxon>Pseudomonadota</taxon>
        <taxon>Gammaproteobacteria</taxon>
        <taxon>Vibrionales</taxon>
        <taxon>Vibrionaceae</taxon>
        <taxon>Vibrio</taxon>
    </lineage>
</organism>
<name>A0A1M5EHJ7_VIBGA</name>
<accession>A0A1M5EHJ7</accession>
<proteinExistence type="predicted"/>